<name>A0AAD5NN36_ACENE</name>
<reference evidence="1" key="1">
    <citation type="journal article" date="2022" name="Plant J.">
        <title>Strategies of tolerance reflected in two North American maple genomes.</title>
        <authorList>
            <person name="McEvoy S.L."/>
            <person name="Sezen U.U."/>
            <person name="Trouern-Trend A."/>
            <person name="McMahon S.M."/>
            <person name="Schaberg P.G."/>
            <person name="Yang J."/>
            <person name="Wegrzyn J.L."/>
            <person name="Swenson N.G."/>
        </authorList>
    </citation>
    <scope>NUCLEOTIDE SEQUENCE</scope>
    <source>
        <strain evidence="1">91603</strain>
    </source>
</reference>
<evidence type="ECO:0000313" key="2">
    <source>
        <dbReference type="Proteomes" id="UP001064489"/>
    </source>
</evidence>
<gene>
    <name evidence="1" type="ORF">LWI28_010278</name>
</gene>
<organism evidence="1 2">
    <name type="scientific">Acer negundo</name>
    <name type="common">Box elder</name>
    <dbReference type="NCBI Taxonomy" id="4023"/>
    <lineage>
        <taxon>Eukaryota</taxon>
        <taxon>Viridiplantae</taxon>
        <taxon>Streptophyta</taxon>
        <taxon>Embryophyta</taxon>
        <taxon>Tracheophyta</taxon>
        <taxon>Spermatophyta</taxon>
        <taxon>Magnoliopsida</taxon>
        <taxon>eudicotyledons</taxon>
        <taxon>Gunneridae</taxon>
        <taxon>Pentapetalae</taxon>
        <taxon>rosids</taxon>
        <taxon>malvids</taxon>
        <taxon>Sapindales</taxon>
        <taxon>Sapindaceae</taxon>
        <taxon>Hippocastanoideae</taxon>
        <taxon>Acereae</taxon>
        <taxon>Acer</taxon>
    </lineage>
</organism>
<protein>
    <recommendedName>
        <fullName evidence="3">DUF4283 domain-containing protein</fullName>
    </recommendedName>
</protein>
<sequence>MEGGPWSCDKHLLILQEAVGMERVSEINFWYVPFWIQLHNLPIACLNRDVGVYLGGMVGQVKEIDAGEYGNYKGHLVGECPKNGGGLIDKAKLRFGGWMRATLPKRARFFCGNKAGGLFPSGSRIWGISTEAGRVLKRTIVDMGNTGVNVEVEDGIAHDSVKVMKPSRNCFGSIENTIKISDSVVSETTNNNDPIIKENCGMDKGKAVANYSNVEKPTSIQMNTVK</sequence>
<dbReference type="Proteomes" id="UP001064489">
    <property type="component" value="Chromosome 7"/>
</dbReference>
<evidence type="ECO:0000313" key="1">
    <source>
        <dbReference type="EMBL" id="KAI9169291.1"/>
    </source>
</evidence>
<comment type="caution">
    <text evidence="1">The sequence shown here is derived from an EMBL/GenBank/DDBJ whole genome shotgun (WGS) entry which is preliminary data.</text>
</comment>
<keyword evidence="2" id="KW-1185">Reference proteome</keyword>
<reference evidence="1" key="2">
    <citation type="submission" date="2023-02" db="EMBL/GenBank/DDBJ databases">
        <authorList>
            <person name="Swenson N.G."/>
            <person name="Wegrzyn J.L."/>
            <person name="Mcevoy S.L."/>
        </authorList>
    </citation>
    <scope>NUCLEOTIDE SEQUENCE</scope>
    <source>
        <strain evidence="1">91603</strain>
        <tissue evidence="1">Leaf</tissue>
    </source>
</reference>
<evidence type="ECO:0008006" key="3">
    <source>
        <dbReference type="Google" id="ProtNLM"/>
    </source>
</evidence>
<proteinExistence type="predicted"/>
<dbReference type="EMBL" id="JAJSOW010000104">
    <property type="protein sequence ID" value="KAI9169291.1"/>
    <property type="molecule type" value="Genomic_DNA"/>
</dbReference>
<dbReference type="AlphaFoldDB" id="A0AAD5NN36"/>
<accession>A0AAD5NN36</accession>